<keyword evidence="2" id="KW-0325">Glycoprotein</keyword>
<keyword evidence="1 3" id="KW-0732">Signal</keyword>
<dbReference type="InterPro" id="IPR036412">
    <property type="entry name" value="HAD-like_sf"/>
</dbReference>
<evidence type="ECO:0000313" key="4">
    <source>
        <dbReference type="EMBL" id="GBQ92331.1"/>
    </source>
</evidence>
<organism evidence="4 5">
    <name type="scientific">Asaia krungthepensis NRIC 0535</name>
    <dbReference type="NCBI Taxonomy" id="1307925"/>
    <lineage>
        <taxon>Bacteria</taxon>
        <taxon>Pseudomonadati</taxon>
        <taxon>Pseudomonadota</taxon>
        <taxon>Alphaproteobacteria</taxon>
        <taxon>Acetobacterales</taxon>
        <taxon>Acetobacteraceae</taxon>
        <taxon>Asaia</taxon>
    </lineage>
</organism>
<evidence type="ECO:0000256" key="2">
    <source>
        <dbReference type="ARBA" id="ARBA00023180"/>
    </source>
</evidence>
<dbReference type="EMBL" id="BAPV01000057">
    <property type="protein sequence ID" value="GBQ92331.1"/>
    <property type="molecule type" value="Genomic_DNA"/>
</dbReference>
<feature type="chain" id="PRO_5046617557" evidence="3">
    <location>
        <begin position="28"/>
        <end position="231"/>
    </location>
</feature>
<accession>A0ABQ0Q5E7</accession>
<dbReference type="PANTHER" id="PTHR31284:SF10">
    <property type="entry name" value="ACID PHOSPHATASE-LIKE PROTEIN"/>
    <property type="match status" value="1"/>
</dbReference>
<evidence type="ECO:0000256" key="3">
    <source>
        <dbReference type="SAM" id="SignalP"/>
    </source>
</evidence>
<dbReference type="InterPro" id="IPR014403">
    <property type="entry name" value="APS1/VSP"/>
</dbReference>
<sequence length="231" mass="25140">MVFDPVSYLALAGLLGAALLTSTDAQAQPMNVGDAMVAATAYHDNGDYERDFTSVIQDASEWVRFRASHVTKPALVLDIDETSLSNWPEIAANQFAYYRNGRCDDLPKGPCGVIAWETSAKAQAFPSTLALYKMARQHGVTVFFVTGRSEGEREGTAHNLEAAGYQGWSELVLRPEGSHTASASDYKSAERARIEKLGYHIIANIGDQPSDLAGGHAERGFLLPNPFYRVP</sequence>
<proteinExistence type="predicted"/>
<comment type="caution">
    <text evidence="4">The sequence shown here is derived from an EMBL/GenBank/DDBJ whole genome shotgun (WGS) entry which is preliminary data.</text>
</comment>
<dbReference type="InterPro" id="IPR023214">
    <property type="entry name" value="HAD_sf"/>
</dbReference>
<dbReference type="InterPro" id="IPR005519">
    <property type="entry name" value="Acid_phosphat_B-like"/>
</dbReference>
<dbReference type="Proteomes" id="UP001062776">
    <property type="component" value="Unassembled WGS sequence"/>
</dbReference>
<feature type="signal peptide" evidence="3">
    <location>
        <begin position="1"/>
        <end position="27"/>
    </location>
</feature>
<dbReference type="SUPFAM" id="SSF56784">
    <property type="entry name" value="HAD-like"/>
    <property type="match status" value="1"/>
</dbReference>
<reference evidence="4" key="1">
    <citation type="submission" date="2013-04" db="EMBL/GenBank/DDBJ databases">
        <title>The genome sequencing project of 58 acetic acid bacteria.</title>
        <authorList>
            <person name="Okamoto-Kainuma A."/>
            <person name="Ishikawa M."/>
            <person name="Umino S."/>
            <person name="Koizumi Y."/>
            <person name="Shiwa Y."/>
            <person name="Yoshikawa H."/>
            <person name="Matsutani M."/>
            <person name="Matsushita K."/>
        </authorList>
    </citation>
    <scope>NUCLEOTIDE SEQUENCE</scope>
    <source>
        <strain evidence="4">NRIC 0535</strain>
    </source>
</reference>
<name>A0ABQ0Q5E7_9PROT</name>
<dbReference type="PIRSF" id="PIRSF002674">
    <property type="entry name" value="VSP"/>
    <property type="match status" value="1"/>
</dbReference>
<dbReference type="Gene3D" id="3.40.50.1000">
    <property type="entry name" value="HAD superfamily/HAD-like"/>
    <property type="match status" value="1"/>
</dbReference>
<gene>
    <name evidence="4" type="ORF">AA0535_2519</name>
</gene>
<dbReference type="Pfam" id="PF03767">
    <property type="entry name" value="Acid_phosphat_B"/>
    <property type="match status" value="1"/>
</dbReference>
<evidence type="ECO:0000256" key="1">
    <source>
        <dbReference type="ARBA" id="ARBA00022729"/>
    </source>
</evidence>
<keyword evidence="5" id="KW-1185">Reference proteome</keyword>
<dbReference type="PANTHER" id="PTHR31284">
    <property type="entry name" value="ACID PHOSPHATASE-LIKE PROTEIN"/>
    <property type="match status" value="1"/>
</dbReference>
<protein>
    <submittedName>
        <fullName evidence="4">Acid phosphatase</fullName>
    </submittedName>
</protein>
<evidence type="ECO:0000313" key="5">
    <source>
        <dbReference type="Proteomes" id="UP001062776"/>
    </source>
</evidence>